<dbReference type="CDD" id="cd00130">
    <property type="entry name" value="PAS"/>
    <property type="match status" value="1"/>
</dbReference>
<keyword evidence="2" id="KW-0238">DNA-binding</keyword>
<dbReference type="Proteomes" id="UP000198510">
    <property type="component" value="Unassembled WGS sequence"/>
</dbReference>
<dbReference type="SMART" id="SM00421">
    <property type="entry name" value="HTH_LUXR"/>
    <property type="match status" value="1"/>
</dbReference>
<dbReference type="OrthoDB" id="1727128at2"/>
<dbReference type="STRING" id="1075417.SAMN05421823_104118"/>
<dbReference type="InterPro" id="IPR016032">
    <property type="entry name" value="Sig_transdc_resp-reg_C-effctor"/>
</dbReference>
<dbReference type="RefSeq" id="WP_089681953.1">
    <property type="nucleotide sequence ID" value="NZ_FNFO01000004.1"/>
</dbReference>
<dbReference type="InterPro" id="IPR036388">
    <property type="entry name" value="WH-like_DNA-bd_sf"/>
</dbReference>
<dbReference type="PANTHER" id="PTHR44688:SF16">
    <property type="entry name" value="DNA-BINDING TRANSCRIPTIONAL ACTIVATOR DEVR_DOSR"/>
    <property type="match status" value="1"/>
</dbReference>
<keyword evidence="6" id="KW-1185">Reference proteome</keyword>
<dbReference type="CDD" id="cd06170">
    <property type="entry name" value="LuxR_C_like"/>
    <property type="match status" value="1"/>
</dbReference>
<dbReference type="InterPro" id="IPR013655">
    <property type="entry name" value="PAS_fold_3"/>
</dbReference>
<keyword evidence="3" id="KW-0804">Transcription</keyword>
<dbReference type="SMART" id="SM00091">
    <property type="entry name" value="PAS"/>
    <property type="match status" value="1"/>
</dbReference>
<dbReference type="InterPro" id="IPR000014">
    <property type="entry name" value="PAS"/>
</dbReference>
<dbReference type="PROSITE" id="PS00622">
    <property type="entry name" value="HTH_LUXR_1"/>
    <property type="match status" value="1"/>
</dbReference>
<evidence type="ECO:0000259" key="4">
    <source>
        <dbReference type="PROSITE" id="PS50043"/>
    </source>
</evidence>
<protein>
    <submittedName>
        <fullName evidence="5">PAS domain S-box-containing protein</fullName>
    </submittedName>
</protein>
<reference evidence="5 6" key="1">
    <citation type="submission" date="2016-10" db="EMBL/GenBank/DDBJ databases">
        <authorList>
            <person name="de Groot N.N."/>
        </authorList>
    </citation>
    <scope>NUCLEOTIDE SEQUENCE [LARGE SCALE GENOMIC DNA]</scope>
    <source>
        <strain evidence="5 6">DSM 25186</strain>
    </source>
</reference>
<proteinExistence type="predicted"/>
<dbReference type="SUPFAM" id="SSF55785">
    <property type="entry name" value="PYP-like sensor domain (PAS domain)"/>
    <property type="match status" value="1"/>
</dbReference>
<gene>
    <name evidence="5" type="ORF">SAMN05421823_104118</name>
</gene>
<feature type="domain" description="HTH luxR-type" evidence="4">
    <location>
        <begin position="182"/>
        <end position="247"/>
    </location>
</feature>
<keyword evidence="1" id="KW-0805">Transcription regulation</keyword>
<dbReference type="InterPro" id="IPR035965">
    <property type="entry name" value="PAS-like_dom_sf"/>
</dbReference>
<evidence type="ECO:0000256" key="2">
    <source>
        <dbReference type="ARBA" id="ARBA00023125"/>
    </source>
</evidence>
<dbReference type="GO" id="GO:0003677">
    <property type="term" value="F:DNA binding"/>
    <property type="evidence" value="ECO:0007669"/>
    <property type="project" value="UniProtKB-KW"/>
</dbReference>
<dbReference type="InterPro" id="IPR000792">
    <property type="entry name" value="Tscrpt_reg_LuxR_C"/>
</dbReference>
<evidence type="ECO:0000313" key="6">
    <source>
        <dbReference type="Proteomes" id="UP000198510"/>
    </source>
</evidence>
<dbReference type="PRINTS" id="PR00038">
    <property type="entry name" value="HTHLUXR"/>
</dbReference>
<dbReference type="Gene3D" id="1.10.10.10">
    <property type="entry name" value="Winged helix-like DNA-binding domain superfamily/Winged helix DNA-binding domain"/>
    <property type="match status" value="1"/>
</dbReference>
<dbReference type="Gene3D" id="3.30.450.20">
    <property type="entry name" value="PAS domain"/>
    <property type="match status" value="1"/>
</dbReference>
<dbReference type="SUPFAM" id="SSF46894">
    <property type="entry name" value="C-terminal effector domain of the bipartite response regulators"/>
    <property type="match status" value="1"/>
</dbReference>
<organism evidence="5 6">
    <name type="scientific">Catalinimonas alkaloidigena</name>
    <dbReference type="NCBI Taxonomy" id="1075417"/>
    <lineage>
        <taxon>Bacteria</taxon>
        <taxon>Pseudomonadati</taxon>
        <taxon>Bacteroidota</taxon>
        <taxon>Cytophagia</taxon>
        <taxon>Cytophagales</taxon>
        <taxon>Catalimonadaceae</taxon>
        <taxon>Catalinimonas</taxon>
    </lineage>
</organism>
<accession>A0A1G9GJE6</accession>
<dbReference type="AlphaFoldDB" id="A0A1G9GJE6"/>
<dbReference type="PROSITE" id="PS50043">
    <property type="entry name" value="HTH_LUXR_2"/>
    <property type="match status" value="1"/>
</dbReference>
<evidence type="ECO:0000313" key="5">
    <source>
        <dbReference type="EMBL" id="SDL00413.1"/>
    </source>
</evidence>
<evidence type="ECO:0000256" key="3">
    <source>
        <dbReference type="ARBA" id="ARBA00023163"/>
    </source>
</evidence>
<dbReference type="EMBL" id="FNFO01000004">
    <property type="protein sequence ID" value="SDL00413.1"/>
    <property type="molecule type" value="Genomic_DNA"/>
</dbReference>
<dbReference type="Pfam" id="PF00196">
    <property type="entry name" value="GerE"/>
    <property type="match status" value="1"/>
</dbReference>
<dbReference type="Pfam" id="PF08447">
    <property type="entry name" value="PAS_3"/>
    <property type="match status" value="1"/>
</dbReference>
<name>A0A1G9GJE6_9BACT</name>
<evidence type="ECO:0000256" key="1">
    <source>
        <dbReference type="ARBA" id="ARBA00023015"/>
    </source>
</evidence>
<sequence length="249" mass="28338">MKTVAHSFARFPDMTRFWQQPQAVPLSALRLLLKDSPCLAWVLQVETGTFAFLSRNVESILGYSHEQFREGGASFAWQLVHPQDVQPLLALKARIATVLGTVPSHQQAAYRFQYDYRLRKADGTYVRLLEQNSVLAINGDGNITHQLGVCTDITHWKPKKSLTATVRSHEHGCHKVFSAQDEMDALEKLSRREKEILTLIAEGYSSKQIADRLSISFHTVSKHRQHLFEKTQSRTMGELVRYAVAHEII</sequence>
<dbReference type="NCBIfam" id="TIGR00229">
    <property type="entry name" value="sensory_box"/>
    <property type="match status" value="1"/>
</dbReference>
<dbReference type="GO" id="GO:0006355">
    <property type="term" value="P:regulation of DNA-templated transcription"/>
    <property type="evidence" value="ECO:0007669"/>
    <property type="project" value="InterPro"/>
</dbReference>
<dbReference type="PANTHER" id="PTHR44688">
    <property type="entry name" value="DNA-BINDING TRANSCRIPTIONAL ACTIVATOR DEVR_DOSR"/>
    <property type="match status" value="1"/>
</dbReference>